<reference evidence="2" key="1">
    <citation type="journal article" date="2023" name="Front. Plant Sci.">
        <title>Chromosomal-level genome assembly of Melastoma candidum provides insights into trichome evolution.</title>
        <authorList>
            <person name="Zhong Y."/>
            <person name="Wu W."/>
            <person name="Sun C."/>
            <person name="Zou P."/>
            <person name="Liu Y."/>
            <person name="Dai S."/>
            <person name="Zhou R."/>
        </authorList>
    </citation>
    <scope>NUCLEOTIDE SEQUENCE [LARGE SCALE GENOMIC DNA]</scope>
</reference>
<comment type="caution">
    <text evidence="1">The sequence shown here is derived from an EMBL/GenBank/DDBJ whole genome shotgun (WGS) entry which is preliminary data.</text>
</comment>
<evidence type="ECO:0000313" key="1">
    <source>
        <dbReference type="EMBL" id="KAI4368359.1"/>
    </source>
</evidence>
<protein>
    <submittedName>
        <fullName evidence="1">Uncharacterized protein</fullName>
    </submittedName>
</protein>
<name>A0ACB9QSG7_9MYRT</name>
<dbReference type="EMBL" id="CM042884">
    <property type="protein sequence ID" value="KAI4368359.1"/>
    <property type="molecule type" value="Genomic_DNA"/>
</dbReference>
<dbReference type="Proteomes" id="UP001057402">
    <property type="component" value="Chromosome 5"/>
</dbReference>
<evidence type="ECO:0000313" key="2">
    <source>
        <dbReference type="Proteomes" id="UP001057402"/>
    </source>
</evidence>
<organism evidence="1 2">
    <name type="scientific">Melastoma candidum</name>
    <dbReference type="NCBI Taxonomy" id="119954"/>
    <lineage>
        <taxon>Eukaryota</taxon>
        <taxon>Viridiplantae</taxon>
        <taxon>Streptophyta</taxon>
        <taxon>Embryophyta</taxon>
        <taxon>Tracheophyta</taxon>
        <taxon>Spermatophyta</taxon>
        <taxon>Magnoliopsida</taxon>
        <taxon>eudicotyledons</taxon>
        <taxon>Gunneridae</taxon>
        <taxon>Pentapetalae</taxon>
        <taxon>rosids</taxon>
        <taxon>malvids</taxon>
        <taxon>Myrtales</taxon>
        <taxon>Melastomataceae</taxon>
        <taxon>Melastomatoideae</taxon>
        <taxon>Melastomateae</taxon>
        <taxon>Melastoma</taxon>
    </lineage>
</organism>
<accession>A0ACB9QSG7</accession>
<keyword evidence="2" id="KW-1185">Reference proteome</keyword>
<sequence>MEGSSKKVMGAILVFTVAALCTRVAAQSGCTNVLLGLMPCLSFVTGGSSTPSTSCCSQLANVVQSQPRCLCVIVNSGNGASLGVTINQTLALSLPAACQVKTPPVSNCNAGSPKGSPGSTPLGPAVSGGSKVTPLNGPTTSSVLPAAMPALQLMFLPLSLISSTIAFGNI</sequence>
<gene>
    <name evidence="1" type="ORF">MLD38_016925</name>
</gene>
<proteinExistence type="predicted"/>